<dbReference type="Proteomes" id="UP000572377">
    <property type="component" value="Unassembled WGS sequence"/>
</dbReference>
<comment type="caution">
    <text evidence="2">The sequence shown here is derived from an EMBL/GenBank/DDBJ whole genome shotgun (WGS) entry which is preliminary data.</text>
</comment>
<protein>
    <submittedName>
        <fullName evidence="2">CAP domain-containing protein</fullName>
    </submittedName>
</protein>
<dbReference type="InterPro" id="IPR014044">
    <property type="entry name" value="CAP_dom"/>
</dbReference>
<evidence type="ECO:0000259" key="1">
    <source>
        <dbReference type="Pfam" id="PF00188"/>
    </source>
</evidence>
<accession>A0A849KZP1</accession>
<feature type="domain" description="SCP" evidence="1">
    <location>
        <begin position="46"/>
        <end position="159"/>
    </location>
</feature>
<organism evidence="2 3">
    <name type="scientific">Halovulum dunhuangense</name>
    <dbReference type="NCBI Taxonomy" id="1505036"/>
    <lineage>
        <taxon>Bacteria</taxon>
        <taxon>Pseudomonadati</taxon>
        <taxon>Pseudomonadota</taxon>
        <taxon>Alphaproteobacteria</taxon>
        <taxon>Rhodobacterales</taxon>
        <taxon>Paracoccaceae</taxon>
        <taxon>Halovulum</taxon>
    </lineage>
</organism>
<dbReference type="PANTHER" id="PTHR31157:SF1">
    <property type="entry name" value="SCP DOMAIN-CONTAINING PROTEIN"/>
    <property type="match status" value="1"/>
</dbReference>
<dbReference type="Pfam" id="PF00188">
    <property type="entry name" value="CAP"/>
    <property type="match status" value="1"/>
</dbReference>
<dbReference type="PANTHER" id="PTHR31157">
    <property type="entry name" value="SCP DOMAIN-CONTAINING PROTEIN"/>
    <property type="match status" value="1"/>
</dbReference>
<dbReference type="AlphaFoldDB" id="A0A849KZP1"/>
<evidence type="ECO:0000313" key="3">
    <source>
        <dbReference type="Proteomes" id="UP000572377"/>
    </source>
</evidence>
<dbReference type="CDD" id="cd05379">
    <property type="entry name" value="CAP_bacterial"/>
    <property type="match status" value="1"/>
</dbReference>
<dbReference type="SUPFAM" id="SSF55797">
    <property type="entry name" value="PR-1-like"/>
    <property type="match status" value="1"/>
</dbReference>
<dbReference type="PROSITE" id="PS51257">
    <property type="entry name" value="PROKAR_LIPOPROTEIN"/>
    <property type="match status" value="1"/>
</dbReference>
<proteinExistence type="predicted"/>
<dbReference type="EMBL" id="JABFBC010000001">
    <property type="protein sequence ID" value="NNU79404.1"/>
    <property type="molecule type" value="Genomic_DNA"/>
</dbReference>
<keyword evidence="3" id="KW-1185">Reference proteome</keyword>
<sequence length="183" mass="19540">MVSRGIRAFLVLLAVAACTPPEPESVNGIRIIQDSEVNGILTAHVDGVNAFRGSRGLTPVRLSSQLTAAAATHARDMSVQRRAWHFGSDGTSPRDRALRAGFQGEVLGENISESFDDDVSVLQSWLNDPFTRRVMEAPEADSVGFSFYQEPNGKLWWVQLLGDSSSRPAVGAGLGGAMSVPGS</sequence>
<evidence type="ECO:0000313" key="2">
    <source>
        <dbReference type="EMBL" id="NNU79404.1"/>
    </source>
</evidence>
<reference evidence="2 3" key="1">
    <citation type="submission" date="2020-05" db="EMBL/GenBank/DDBJ databases">
        <title>Gimesia benthica sp. nov., a novel planctomycete isolated from a deep-sea water sample of the Northwest Indian Ocean.</title>
        <authorList>
            <person name="Wang J."/>
            <person name="Ruan C."/>
            <person name="Song L."/>
            <person name="Zhu Y."/>
            <person name="Li A."/>
            <person name="Zheng X."/>
            <person name="Wang L."/>
            <person name="Lu Z."/>
            <person name="Huang Y."/>
            <person name="Du W."/>
            <person name="Zhou Y."/>
            <person name="Huang L."/>
            <person name="Dai X."/>
        </authorList>
    </citation>
    <scope>NUCLEOTIDE SEQUENCE [LARGE SCALE GENOMIC DNA]</scope>
    <source>
        <strain evidence="2 3">YYQ-30</strain>
    </source>
</reference>
<dbReference type="RefSeq" id="WP_171322337.1">
    <property type="nucleotide sequence ID" value="NZ_JABFBC010000001.1"/>
</dbReference>
<dbReference type="Gene3D" id="3.40.33.10">
    <property type="entry name" value="CAP"/>
    <property type="match status" value="1"/>
</dbReference>
<gene>
    <name evidence="2" type="ORF">HMH01_03035</name>
</gene>
<name>A0A849KZP1_9RHOB</name>
<dbReference type="InterPro" id="IPR035940">
    <property type="entry name" value="CAP_sf"/>
</dbReference>